<evidence type="ECO:0000259" key="4">
    <source>
        <dbReference type="PROSITE" id="PS51677"/>
    </source>
</evidence>
<dbReference type="InterPro" id="IPR002509">
    <property type="entry name" value="NODB_dom"/>
</dbReference>
<keyword evidence="6" id="KW-1185">Reference proteome</keyword>
<dbReference type="GO" id="GO:0009272">
    <property type="term" value="P:fungal-type cell wall biogenesis"/>
    <property type="evidence" value="ECO:0007669"/>
    <property type="project" value="UniProtKB-ARBA"/>
</dbReference>
<protein>
    <submittedName>
        <fullName evidence="5">Chitin deacetylase</fullName>
    </submittedName>
</protein>
<feature type="domain" description="NodB homology" evidence="4">
    <location>
        <begin position="101"/>
        <end position="311"/>
    </location>
</feature>
<dbReference type="GO" id="GO:0004099">
    <property type="term" value="F:chitin deacetylase activity"/>
    <property type="evidence" value="ECO:0007669"/>
    <property type="project" value="TreeGrafter"/>
</dbReference>
<evidence type="ECO:0000256" key="3">
    <source>
        <dbReference type="SAM" id="MobiDB-lite"/>
    </source>
</evidence>
<evidence type="ECO:0000313" key="6">
    <source>
        <dbReference type="Proteomes" id="UP000605846"/>
    </source>
</evidence>
<dbReference type="InterPro" id="IPR011330">
    <property type="entry name" value="Glyco_hydro/deAcase_b/a-brl"/>
</dbReference>
<dbReference type="GO" id="GO:0016020">
    <property type="term" value="C:membrane"/>
    <property type="evidence" value="ECO:0007669"/>
    <property type="project" value="TreeGrafter"/>
</dbReference>
<dbReference type="PANTHER" id="PTHR10587">
    <property type="entry name" value="GLYCOSYL TRANSFERASE-RELATED"/>
    <property type="match status" value="1"/>
</dbReference>
<comment type="caution">
    <text evidence="5">The sequence shown here is derived from an EMBL/GenBank/DDBJ whole genome shotgun (WGS) entry which is preliminary data.</text>
</comment>
<dbReference type="SUPFAM" id="SSF88713">
    <property type="entry name" value="Glycoside hydrolase/deacetylase"/>
    <property type="match status" value="1"/>
</dbReference>
<reference evidence="5" key="1">
    <citation type="submission" date="2020-01" db="EMBL/GenBank/DDBJ databases">
        <title>Genome Sequencing of Three Apophysomyces-Like Fungal Strains Confirms a Novel Fungal Genus in the Mucoromycota with divergent Burkholderia-like Endosymbiotic Bacteria.</title>
        <authorList>
            <person name="Stajich J.E."/>
            <person name="Macias A.M."/>
            <person name="Carter-House D."/>
            <person name="Lovett B."/>
            <person name="Kasson L.R."/>
            <person name="Berry K."/>
            <person name="Grigoriev I."/>
            <person name="Chang Y."/>
            <person name="Spatafora J."/>
            <person name="Kasson M.T."/>
        </authorList>
    </citation>
    <scope>NUCLEOTIDE SEQUENCE</scope>
    <source>
        <strain evidence="5">NRRL A-21654</strain>
    </source>
</reference>
<name>A0A8H7ERH0_9FUNG</name>
<dbReference type="Gene3D" id="3.20.20.370">
    <property type="entry name" value="Glycoside hydrolase/deacetylase"/>
    <property type="match status" value="1"/>
</dbReference>
<dbReference type="InterPro" id="IPR050248">
    <property type="entry name" value="Polysacc_deacetylase_ArnD"/>
</dbReference>
<dbReference type="Proteomes" id="UP000605846">
    <property type="component" value="Unassembled WGS sequence"/>
</dbReference>
<dbReference type="PANTHER" id="PTHR10587:SF133">
    <property type="entry name" value="CHITIN DEACETYLASE 1-RELATED"/>
    <property type="match status" value="1"/>
</dbReference>
<feature type="region of interest" description="Disordered" evidence="3">
    <location>
        <begin position="336"/>
        <end position="364"/>
    </location>
</feature>
<evidence type="ECO:0000313" key="5">
    <source>
        <dbReference type="EMBL" id="KAF7723399.1"/>
    </source>
</evidence>
<dbReference type="EMBL" id="JABAYA010000153">
    <property type="protein sequence ID" value="KAF7723399.1"/>
    <property type="molecule type" value="Genomic_DNA"/>
</dbReference>
<dbReference type="Pfam" id="PF01522">
    <property type="entry name" value="Polysacc_deac_1"/>
    <property type="match status" value="1"/>
</dbReference>
<dbReference type="OrthoDB" id="407355at2759"/>
<evidence type="ECO:0000256" key="2">
    <source>
        <dbReference type="ARBA" id="ARBA00022801"/>
    </source>
</evidence>
<feature type="compositionally biased region" description="Low complexity" evidence="3">
    <location>
        <begin position="344"/>
        <end position="364"/>
    </location>
</feature>
<proteinExistence type="predicted"/>
<dbReference type="GO" id="GO:0046872">
    <property type="term" value="F:metal ion binding"/>
    <property type="evidence" value="ECO:0007669"/>
    <property type="project" value="UniProtKB-KW"/>
</dbReference>
<organism evidence="5 6">
    <name type="scientific">Apophysomyces ossiformis</name>
    <dbReference type="NCBI Taxonomy" id="679940"/>
    <lineage>
        <taxon>Eukaryota</taxon>
        <taxon>Fungi</taxon>
        <taxon>Fungi incertae sedis</taxon>
        <taxon>Mucoromycota</taxon>
        <taxon>Mucoromycotina</taxon>
        <taxon>Mucoromycetes</taxon>
        <taxon>Mucorales</taxon>
        <taxon>Mucorineae</taxon>
        <taxon>Mucoraceae</taxon>
        <taxon>Apophysomyces</taxon>
    </lineage>
</organism>
<gene>
    <name evidence="5" type="primary">CDA2_3</name>
    <name evidence="5" type="ORF">EC973_002043</name>
</gene>
<keyword evidence="2" id="KW-0378">Hydrolase</keyword>
<dbReference type="AlphaFoldDB" id="A0A8H7ERH0"/>
<accession>A0A8H7ERH0</accession>
<sequence>MLLSLRDIHCYQKVLLVAIAVQVLNSDVVYGQGETADIHVPQKAEWLNEVDLSTVPDGPVRPVGSGICENAVCDGEDNDRCFESCGNAPTADDIYGCPRDHQWALTFDDGPSSFTGQLLDILDKYKVKATFCVMGDHVKKFPAILKRAFESGHQIASHTYSHPHLMSLTNEQIIYEVKATEEAIKDAIGIRPKYIRPPFGEADDRVKSLLRTMGYKVLLWNVDPTDYDVYMMTDASKRIQGAFKLAAAGNDTGLNAHEDPGFISLQHGKASETFLFHVNSFLFFALDLYKQSIDQVPKIIEHLSGLGYKFTTVAECVDDASPHDFLERIEAAKASRPSNVTENTSTGASSISSSPSSSSSGSISPVIQDTRATAKATKAVGARSGLLVSVAIICVSALWLF</sequence>
<dbReference type="GO" id="GO:0005975">
    <property type="term" value="P:carbohydrate metabolic process"/>
    <property type="evidence" value="ECO:0007669"/>
    <property type="project" value="InterPro"/>
</dbReference>
<keyword evidence="1" id="KW-0479">Metal-binding</keyword>
<evidence type="ECO:0000256" key="1">
    <source>
        <dbReference type="ARBA" id="ARBA00022723"/>
    </source>
</evidence>
<dbReference type="PROSITE" id="PS51677">
    <property type="entry name" value="NODB"/>
    <property type="match status" value="1"/>
</dbReference>